<comment type="caution">
    <text evidence="1">The sequence shown here is derived from an EMBL/GenBank/DDBJ whole genome shotgun (WGS) entry which is preliminary data.</text>
</comment>
<dbReference type="EMBL" id="LAZR01033557">
    <property type="protein sequence ID" value="KKL47751.1"/>
    <property type="molecule type" value="Genomic_DNA"/>
</dbReference>
<reference evidence="1" key="1">
    <citation type="journal article" date="2015" name="Nature">
        <title>Complex archaea that bridge the gap between prokaryotes and eukaryotes.</title>
        <authorList>
            <person name="Spang A."/>
            <person name="Saw J.H."/>
            <person name="Jorgensen S.L."/>
            <person name="Zaremba-Niedzwiedzka K."/>
            <person name="Martijn J."/>
            <person name="Lind A.E."/>
            <person name="van Eijk R."/>
            <person name="Schleper C."/>
            <person name="Guy L."/>
            <person name="Ettema T.J."/>
        </authorList>
    </citation>
    <scope>NUCLEOTIDE SEQUENCE</scope>
</reference>
<sequence length="65" mass="7201">IQVGSAFHIPGEFPPNTLAYGIPRSADGTYTEIIRQAFDNKFNKIVADKDFIGSVDNFSVRRVAK</sequence>
<feature type="non-terminal residue" evidence="1">
    <location>
        <position position="1"/>
    </location>
</feature>
<protein>
    <submittedName>
        <fullName evidence="1">Uncharacterized protein</fullName>
    </submittedName>
</protein>
<evidence type="ECO:0000313" key="1">
    <source>
        <dbReference type="EMBL" id="KKL47751.1"/>
    </source>
</evidence>
<gene>
    <name evidence="1" type="ORF">LCGC14_2332400</name>
</gene>
<accession>A0A0F9D200</accession>
<proteinExistence type="predicted"/>
<dbReference type="AlphaFoldDB" id="A0A0F9D200"/>
<name>A0A0F9D200_9ZZZZ</name>
<organism evidence="1">
    <name type="scientific">marine sediment metagenome</name>
    <dbReference type="NCBI Taxonomy" id="412755"/>
    <lineage>
        <taxon>unclassified sequences</taxon>
        <taxon>metagenomes</taxon>
        <taxon>ecological metagenomes</taxon>
    </lineage>
</organism>